<comment type="caution">
    <text evidence="1">The sequence shown here is derived from an EMBL/GenBank/DDBJ whole genome shotgun (WGS) entry which is preliminary data.</text>
</comment>
<gene>
    <name evidence="1" type="ORF">C7H19_03240</name>
</gene>
<sequence>MQISSKSSIISNVLSPAVKIWLRSQVEQIEELDIRITGQDRQIIKGYIPSVSLSSHQAIYQGLHLRKLNLQGDNIRINIGQIIKGKPLQLLEPIQVTGDIRLSEKDINNSMSSPLLSSAFKDLLVFLLKFQGISDARAILSTYQLEWQKVTIGDNLFTLDGFSIDQKGNKSPLKISAGIKLEPPNTLWIFPKTIQLMPEFSALTFQAFKIELGTDVALEKMSMTEGILTCYGQLLVRN</sequence>
<reference evidence="1 2" key="1">
    <citation type="submission" date="2018-03" db="EMBL/GenBank/DDBJ databases">
        <title>The ancient ancestry and fast evolution of plastids.</title>
        <authorList>
            <person name="Moore K.R."/>
            <person name="Magnabosco C."/>
            <person name="Momper L."/>
            <person name="Gold D.A."/>
            <person name="Bosak T."/>
            <person name="Fournier G.P."/>
        </authorList>
    </citation>
    <scope>NUCLEOTIDE SEQUENCE [LARGE SCALE GENOMIC DNA]</scope>
    <source>
        <strain evidence="1 2">CCALA 016</strain>
    </source>
</reference>
<reference evidence="1 2" key="2">
    <citation type="submission" date="2018-03" db="EMBL/GenBank/DDBJ databases">
        <authorList>
            <person name="Keele B.F."/>
        </authorList>
    </citation>
    <scope>NUCLEOTIDE SEQUENCE [LARGE SCALE GENOMIC DNA]</scope>
    <source>
        <strain evidence="1 2">CCALA 016</strain>
    </source>
</reference>
<evidence type="ECO:0000313" key="1">
    <source>
        <dbReference type="EMBL" id="PSF39078.1"/>
    </source>
</evidence>
<evidence type="ECO:0000313" key="2">
    <source>
        <dbReference type="Proteomes" id="UP000239001"/>
    </source>
</evidence>
<dbReference type="AlphaFoldDB" id="A0A2T1M2U7"/>
<name>A0A2T1M2U7_9CHRO</name>
<dbReference type="OrthoDB" id="460303at2"/>
<protein>
    <submittedName>
        <fullName evidence="1">DUF2993 domain-containing protein</fullName>
    </submittedName>
</protein>
<proteinExistence type="predicted"/>
<dbReference type="Pfam" id="PF11209">
    <property type="entry name" value="LmeA"/>
    <property type="match status" value="1"/>
</dbReference>
<organism evidence="1 2">
    <name type="scientific">Aphanothece hegewaldii CCALA 016</name>
    <dbReference type="NCBI Taxonomy" id="2107694"/>
    <lineage>
        <taxon>Bacteria</taxon>
        <taxon>Bacillati</taxon>
        <taxon>Cyanobacteriota</taxon>
        <taxon>Cyanophyceae</taxon>
        <taxon>Oscillatoriophycideae</taxon>
        <taxon>Chroococcales</taxon>
        <taxon>Aphanothecaceae</taxon>
        <taxon>Aphanothece</taxon>
    </lineage>
</organism>
<dbReference type="Proteomes" id="UP000239001">
    <property type="component" value="Unassembled WGS sequence"/>
</dbReference>
<keyword evidence="2" id="KW-1185">Reference proteome</keyword>
<dbReference type="InterPro" id="IPR021373">
    <property type="entry name" value="DUF2993"/>
</dbReference>
<dbReference type="RefSeq" id="WP_106455442.1">
    <property type="nucleotide sequence ID" value="NZ_PXOH01000002.1"/>
</dbReference>
<dbReference type="EMBL" id="PXOH01000002">
    <property type="protein sequence ID" value="PSF39078.1"/>
    <property type="molecule type" value="Genomic_DNA"/>
</dbReference>
<accession>A0A2T1M2U7</accession>